<reference evidence="2 3" key="1">
    <citation type="submission" date="2023-02" db="EMBL/GenBank/DDBJ databases">
        <title>LHISI_Scaffold_Assembly.</title>
        <authorList>
            <person name="Stuart O.P."/>
            <person name="Cleave R."/>
            <person name="Magrath M.J.L."/>
            <person name="Mikheyev A.S."/>
        </authorList>
    </citation>
    <scope>NUCLEOTIDE SEQUENCE [LARGE SCALE GENOMIC DNA]</scope>
    <source>
        <strain evidence="2">Daus_M_001</strain>
        <tissue evidence="2">Leg muscle</tissue>
    </source>
</reference>
<sequence length="1174" mass="128250">MKEPQQRAVGFDRCADHNTRLPPKRTGFHTGGVTPGFSHVGIANDAAGRRVFSGISRSPPLHSSAAPFSPHFTLIGSRDLIPNIHDDCRFLKGYHPVVLSMISGKHWRYGSERTIKPTAVVDVRLVPASTPLAAGARGRGVLSGIAEADKRGTNSIDGPGRREARRPQRIDRRSACIIHTQCLTGEVRAGVTSPLCVGGRCACGGVLVGGGGGHGCRLPGGLVPSSIMHNTAGQATRPSGASVAHPVPSADFWNSSYGVSGCEHPRRPLSIQYAPRTFCIHVPPAEQKKSSGGEVVGKRADHYNGSALADPSLTQCAVQMCCLVTLGQGTATVAERLAFSPPTKAIRIQYPAGSPRNFAYGNLAERYRWSEGFFGDLPFPSPFHSAAASYSTSITLIGSQDLDCCEEPSRSDQRDYVGSEVCRSLKVWRLDDLESWVGGDSEATSGDESDQWETTLWQVGPKKLAEPSKTPNVPNFDVFLSHRGHFLDSSEKYLECSEKLADLLADGLRVAARLEQAGQMGARRNICRDCCPVIKYVMSERGNGATDVRLFRYRLKIKAETSQPLNKRRTSYESDGPARPMSISEGAIRATLTRTPSASSLLRVRPWRQRTKHLCSKPYEGEPASIFDGMAPGFSHVGIVPDDAAGLRVFSGISHVRPFIPALLHIPTSLHHSSTPKTWMLRAVQISSLAHSTPASAPSVRGEAFVARAGMPCYPRDSRFVGSPGNMCAPLETANTSRLGRVSPRAKITSTFTRLSHPPCAFTSRPAPVQTNDEVDRSRWLRTASLRAPTLNCSPANTSSENGTLGRERLTDKLITKLRLTPMPCPEFEPRASRTPDRWRTNLLRHGRGRPKMAQNCRAPSREMFGTCRLEKGGLLGALVACGNGDWPKSARAWEVEHKPARREGNDTPLPVDHTHSPVLLYGVSLSCNSPGQATPVRGKVSTRDEVDRYRCLCTASLRVPIMNRFSANTSRLVDPEKLIFLHLSRRKVVTAITFPGTSWIAENVLDGTYLTYKYHVRASEVGVMKNLQFGVSCNLKQQSKSNGVFRCIRPVFLATNPTVLRYMFKECHLGALKIFGSYQEPRVDFGGVSLLSNGIIWLSTSPAAAFIKCGVPYFTAGDSIRPARLLKLRRASKGQQLRVWRIGRGDLMRQACDDRSNKQAERRVAATVTSDNE</sequence>
<organism evidence="2 3">
    <name type="scientific">Dryococelus australis</name>
    <dbReference type="NCBI Taxonomy" id="614101"/>
    <lineage>
        <taxon>Eukaryota</taxon>
        <taxon>Metazoa</taxon>
        <taxon>Ecdysozoa</taxon>
        <taxon>Arthropoda</taxon>
        <taxon>Hexapoda</taxon>
        <taxon>Insecta</taxon>
        <taxon>Pterygota</taxon>
        <taxon>Neoptera</taxon>
        <taxon>Polyneoptera</taxon>
        <taxon>Phasmatodea</taxon>
        <taxon>Verophasmatodea</taxon>
        <taxon>Anareolatae</taxon>
        <taxon>Phasmatidae</taxon>
        <taxon>Eurycanthinae</taxon>
        <taxon>Dryococelus</taxon>
    </lineage>
</organism>
<proteinExistence type="predicted"/>
<accession>A0ABQ9HX28</accession>
<gene>
    <name evidence="2" type="ORF">PR048_008422</name>
</gene>
<evidence type="ECO:0000313" key="3">
    <source>
        <dbReference type="Proteomes" id="UP001159363"/>
    </source>
</evidence>
<feature type="region of interest" description="Disordered" evidence="1">
    <location>
        <begin position="1"/>
        <end position="33"/>
    </location>
</feature>
<evidence type="ECO:0000256" key="1">
    <source>
        <dbReference type="SAM" id="MobiDB-lite"/>
    </source>
</evidence>
<protein>
    <submittedName>
        <fullName evidence="2">Uncharacterized protein</fullName>
    </submittedName>
</protein>
<dbReference type="EMBL" id="JARBHB010000003">
    <property type="protein sequence ID" value="KAJ8888928.1"/>
    <property type="molecule type" value="Genomic_DNA"/>
</dbReference>
<feature type="non-terminal residue" evidence="2">
    <location>
        <position position="1174"/>
    </location>
</feature>
<dbReference type="Proteomes" id="UP001159363">
    <property type="component" value="Chromosome 3"/>
</dbReference>
<evidence type="ECO:0000313" key="2">
    <source>
        <dbReference type="EMBL" id="KAJ8888928.1"/>
    </source>
</evidence>
<keyword evidence="3" id="KW-1185">Reference proteome</keyword>
<comment type="caution">
    <text evidence="2">The sequence shown here is derived from an EMBL/GenBank/DDBJ whole genome shotgun (WGS) entry which is preliminary data.</text>
</comment>
<name>A0ABQ9HX28_9NEOP</name>